<dbReference type="EMBL" id="JAEPRB010000551">
    <property type="protein sequence ID" value="KAG2215058.1"/>
    <property type="molecule type" value="Genomic_DNA"/>
</dbReference>
<comment type="caution">
    <text evidence="4">The sequence shown here is derived from an EMBL/GenBank/DDBJ whole genome shotgun (WGS) entry which is preliminary data.</text>
</comment>
<name>A0A8H7RQZ1_9FUNG</name>
<dbReference type="PANTHER" id="PTHR21340:SF0">
    <property type="entry name" value="BIS(5'-NUCLEOSYL)-TETRAPHOSPHATASE [ASYMMETRICAL]"/>
    <property type="match status" value="1"/>
</dbReference>
<dbReference type="PROSITE" id="PS51462">
    <property type="entry name" value="NUDIX"/>
    <property type="match status" value="1"/>
</dbReference>
<evidence type="ECO:0000256" key="2">
    <source>
        <dbReference type="SAM" id="MobiDB-lite"/>
    </source>
</evidence>
<keyword evidence="5" id="KW-1185">Reference proteome</keyword>
<evidence type="ECO:0000313" key="5">
    <source>
        <dbReference type="Proteomes" id="UP000646827"/>
    </source>
</evidence>
<sequence length="210" mass="24098">MLSTDSPSRFSGFPLFNPQKVQQQQQQQQREEEEEKRRKQKEQQIKDQDGATLLPPQKKKKKTIRQAVGVIITDSKTNRVLMLTSRKREGALVLPRGERNEDSQETSEEAALRIIYEEAGIRVIHQSPKHLGTYCEANKRGKTIAHHWMYEIRDAKLIQTTPPTKTITNSEGQQVVQKHRDVVWVPYGEALNATLDRSMSHLALQNSSFA</sequence>
<protein>
    <recommendedName>
        <fullName evidence="3">Nudix hydrolase domain-containing protein</fullName>
    </recommendedName>
</protein>
<dbReference type="Pfam" id="PF00293">
    <property type="entry name" value="NUDIX"/>
    <property type="match status" value="1"/>
</dbReference>
<reference evidence="4 5" key="1">
    <citation type="submission" date="2020-12" db="EMBL/GenBank/DDBJ databases">
        <title>Metabolic potential, ecology and presence of endohyphal bacteria is reflected in genomic diversity of Mucoromycotina.</title>
        <authorList>
            <person name="Muszewska A."/>
            <person name="Okrasinska A."/>
            <person name="Steczkiewicz K."/>
            <person name="Drgas O."/>
            <person name="Orlowska M."/>
            <person name="Perlinska-Lenart U."/>
            <person name="Aleksandrzak-Piekarczyk T."/>
            <person name="Szatraj K."/>
            <person name="Zielenkiewicz U."/>
            <person name="Pilsyk S."/>
            <person name="Malc E."/>
            <person name="Mieczkowski P."/>
            <person name="Kruszewska J.S."/>
            <person name="Biernat P."/>
            <person name="Pawlowska J."/>
        </authorList>
    </citation>
    <scope>NUCLEOTIDE SEQUENCE [LARGE SCALE GENOMIC DNA]</scope>
    <source>
        <strain evidence="4 5">CBS 142.35</strain>
    </source>
</reference>
<dbReference type="PANTHER" id="PTHR21340">
    <property type="entry name" value="DIADENOSINE 5,5-P1,P4-TETRAPHOSPHATE PYROPHOSPHOHYDROLASE MUTT"/>
    <property type="match status" value="1"/>
</dbReference>
<keyword evidence="1" id="KW-0378">Hydrolase</keyword>
<dbReference type="InterPro" id="IPR051325">
    <property type="entry name" value="Nudix_hydrolase_domain"/>
</dbReference>
<gene>
    <name evidence="4" type="ORF">INT45_006295</name>
</gene>
<dbReference type="GO" id="GO:0006167">
    <property type="term" value="P:AMP biosynthetic process"/>
    <property type="evidence" value="ECO:0007669"/>
    <property type="project" value="TreeGrafter"/>
</dbReference>
<dbReference type="GO" id="GO:0004081">
    <property type="term" value="F:bis(5'-nucleosyl)-tetraphosphatase (asymmetrical) activity"/>
    <property type="evidence" value="ECO:0007669"/>
    <property type="project" value="TreeGrafter"/>
</dbReference>
<dbReference type="InterPro" id="IPR000086">
    <property type="entry name" value="NUDIX_hydrolase_dom"/>
</dbReference>
<feature type="domain" description="Nudix hydrolase" evidence="3">
    <location>
        <begin position="63"/>
        <end position="210"/>
    </location>
</feature>
<dbReference type="Gene3D" id="3.90.79.10">
    <property type="entry name" value="Nucleoside Triphosphate Pyrophosphohydrolase"/>
    <property type="match status" value="1"/>
</dbReference>
<proteinExistence type="predicted"/>
<dbReference type="InterPro" id="IPR015797">
    <property type="entry name" value="NUDIX_hydrolase-like_dom_sf"/>
</dbReference>
<dbReference type="Proteomes" id="UP000646827">
    <property type="component" value="Unassembled WGS sequence"/>
</dbReference>
<organism evidence="4 5">
    <name type="scientific">Circinella minor</name>
    <dbReference type="NCBI Taxonomy" id="1195481"/>
    <lineage>
        <taxon>Eukaryota</taxon>
        <taxon>Fungi</taxon>
        <taxon>Fungi incertae sedis</taxon>
        <taxon>Mucoromycota</taxon>
        <taxon>Mucoromycotina</taxon>
        <taxon>Mucoromycetes</taxon>
        <taxon>Mucorales</taxon>
        <taxon>Lichtheimiaceae</taxon>
        <taxon>Circinella</taxon>
    </lineage>
</organism>
<feature type="region of interest" description="Disordered" evidence="2">
    <location>
        <begin position="1"/>
        <end position="65"/>
    </location>
</feature>
<dbReference type="AlphaFoldDB" id="A0A8H7RQZ1"/>
<dbReference type="SUPFAM" id="SSF55811">
    <property type="entry name" value="Nudix"/>
    <property type="match status" value="1"/>
</dbReference>
<accession>A0A8H7RQZ1</accession>
<dbReference type="GO" id="GO:0006754">
    <property type="term" value="P:ATP biosynthetic process"/>
    <property type="evidence" value="ECO:0007669"/>
    <property type="project" value="TreeGrafter"/>
</dbReference>
<evidence type="ECO:0000313" key="4">
    <source>
        <dbReference type="EMBL" id="KAG2215058.1"/>
    </source>
</evidence>
<feature type="compositionally biased region" description="Basic and acidic residues" evidence="2">
    <location>
        <begin position="35"/>
        <end position="49"/>
    </location>
</feature>
<evidence type="ECO:0000259" key="3">
    <source>
        <dbReference type="PROSITE" id="PS51462"/>
    </source>
</evidence>
<dbReference type="OrthoDB" id="2011998at2759"/>
<evidence type="ECO:0000256" key="1">
    <source>
        <dbReference type="ARBA" id="ARBA00022801"/>
    </source>
</evidence>